<dbReference type="Proteomes" id="UP000324897">
    <property type="component" value="Chromosome 2"/>
</dbReference>
<evidence type="ECO:0000313" key="1">
    <source>
        <dbReference type="EMBL" id="TVU25275.1"/>
    </source>
</evidence>
<dbReference type="InterPro" id="IPR039266">
    <property type="entry name" value="EN-1/SPM"/>
</dbReference>
<dbReference type="EMBL" id="RWGY01000013">
    <property type="protein sequence ID" value="TVU25275.1"/>
    <property type="molecule type" value="Genomic_DNA"/>
</dbReference>
<gene>
    <name evidence="1" type="ORF">EJB05_27767</name>
</gene>
<dbReference type="Gramene" id="TVU25275">
    <property type="protein sequence ID" value="TVU25275"/>
    <property type="gene ID" value="EJB05_27767"/>
</dbReference>
<dbReference type="PANTHER" id="PTHR33157:SF12">
    <property type="entry name" value="TRANSPOSASE TNP1_EN_SPM-LIKE DOMAIN-CONTAINING PROTEIN"/>
    <property type="match status" value="1"/>
</dbReference>
<dbReference type="GO" id="GO:0032196">
    <property type="term" value="P:transposition"/>
    <property type="evidence" value="ECO:0007669"/>
    <property type="project" value="InterPro"/>
</dbReference>
<protein>
    <submittedName>
        <fullName evidence="1">Uncharacterized protein</fullName>
    </submittedName>
</protein>
<organism evidence="1 2">
    <name type="scientific">Eragrostis curvula</name>
    <name type="common">weeping love grass</name>
    <dbReference type="NCBI Taxonomy" id="38414"/>
    <lineage>
        <taxon>Eukaryota</taxon>
        <taxon>Viridiplantae</taxon>
        <taxon>Streptophyta</taxon>
        <taxon>Embryophyta</taxon>
        <taxon>Tracheophyta</taxon>
        <taxon>Spermatophyta</taxon>
        <taxon>Magnoliopsida</taxon>
        <taxon>Liliopsida</taxon>
        <taxon>Poales</taxon>
        <taxon>Poaceae</taxon>
        <taxon>PACMAD clade</taxon>
        <taxon>Chloridoideae</taxon>
        <taxon>Eragrostideae</taxon>
        <taxon>Eragrostidinae</taxon>
        <taxon>Eragrostis</taxon>
    </lineage>
</organism>
<comment type="caution">
    <text evidence="1">The sequence shown here is derived from an EMBL/GenBank/DDBJ whole genome shotgun (WGS) entry which is preliminary data.</text>
</comment>
<proteinExistence type="predicted"/>
<reference evidence="1 2" key="1">
    <citation type="journal article" date="2019" name="Sci. Rep.">
        <title>A high-quality genome of Eragrostis curvula grass provides insights into Poaceae evolution and supports new strategies to enhance forage quality.</title>
        <authorList>
            <person name="Carballo J."/>
            <person name="Santos B.A.C.M."/>
            <person name="Zappacosta D."/>
            <person name="Garbus I."/>
            <person name="Selva J.P."/>
            <person name="Gallo C.A."/>
            <person name="Diaz A."/>
            <person name="Albertini E."/>
            <person name="Caccamo M."/>
            <person name="Echenique V."/>
        </authorList>
    </citation>
    <scope>NUCLEOTIDE SEQUENCE [LARGE SCALE GENOMIC DNA]</scope>
    <source>
        <strain evidence="2">cv. Victoria</strain>
        <tissue evidence="1">Leaf</tissue>
    </source>
</reference>
<dbReference type="OrthoDB" id="686875at2759"/>
<name>A0A5J9UP80_9POAL</name>
<accession>A0A5J9UP80</accession>
<dbReference type="PANTHER" id="PTHR33157">
    <property type="entry name" value="AUTONOMOUS TRANSPOSABLE ELEMENT EN-1 MOSAIC PROTEIN-RELATED"/>
    <property type="match status" value="1"/>
</dbReference>
<evidence type="ECO:0000313" key="2">
    <source>
        <dbReference type="Proteomes" id="UP000324897"/>
    </source>
</evidence>
<keyword evidence="2" id="KW-1185">Reference proteome</keyword>
<sequence>MPLDRRPIVRPIPPRSWTTPVGGCHKRKFNGILSLLCREHYPGMVLLMERIEMADTFDHYAAVTDAPDRDRRVFRNKMERVIGELWNFYKIEEGYEDLARQVARTACLKLVKDMMYETRTQAIVDFHATRNVKVKRSEVTTMRLTKEEYLEAIPWWMASHRPCWTVLVDKWCAEGWEAMHEACRQRRLLMQGPSHHQALAAHGGEPVNTFEAFALSHKGKATAAIQYNPEDPPEAYSNPTAHSRLSSYSEVAKEIYGQDYDLRSHDLNGEVIMRAGGGKKHGRYYLAIGHQLPPHPTWGPRPPISSPLTTSIGAKLQEKFDLICATLANGIFKGENNAAHVGSAELSQTSRLHSLHVA</sequence>
<dbReference type="AlphaFoldDB" id="A0A5J9UP80"/>